<reference evidence="3" key="1">
    <citation type="submission" date="2020-12" db="UniProtKB">
        <authorList>
            <consortium name="WormBaseParasite"/>
        </authorList>
    </citation>
    <scope>IDENTIFICATION</scope>
    <source>
        <strain evidence="3">MHco3</strain>
    </source>
</reference>
<feature type="region of interest" description="Disordered" evidence="1">
    <location>
        <begin position="95"/>
        <end position="114"/>
    </location>
</feature>
<protein>
    <submittedName>
        <fullName evidence="3">Uncharacterized protein</fullName>
    </submittedName>
</protein>
<evidence type="ECO:0000313" key="2">
    <source>
        <dbReference type="Proteomes" id="UP000025227"/>
    </source>
</evidence>
<accession>A0A7I4Z5B3</accession>
<evidence type="ECO:0000256" key="1">
    <source>
        <dbReference type="SAM" id="MobiDB-lite"/>
    </source>
</evidence>
<dbReference type="OrthoDB" id="5870213at2759"/>
<dbReference type="AlphaFoldDB" id="A0A7I4Z5B3"/>
<organism evidence="2 3">
    <name type="scientific">Haemonchus contortus</name>
    <name type="common">Barber pole worm</name>
    <dbReference type="NCBI Taxonomy" id="6289"/>
    <lineage>
        <taxon>Eukaryota</taxon>
        <taxon>Metazoa</taxon>
        <taxon>Ecdysozoa</taxon>
        <taxon>Nematoda</taxon>
        <taxon>Chromadorea</taxon>
        <taxon>Rhabditida</taxon>
        <taxon>Rhabditina</taxon>
        <taxon>Rhabditomorpha</taxon>
        <taxon>Strongyloidea</taxon>
        <taxon>Trichostrongylidae</taxon>
        <taxon>Haemonchus</taxon>
    </lineage>
</organism>
<keyword evidence="2" id="KW-1185">Reference proteome</keyword>
<dbReference type="Proteomes" id="UP000025227">
    <property type="component" value="Unplaced"/>
</dbReference>
<dbReference type="WBParaSite" id="HCON_00178610-00001">
    <property type="protein sequence ID" value="HCON_00178610-00001"/>
    <property type="gene ID" value="HCON_00178610"/>
</dbReference>
<evidence type="ECO:0000313" key="3">
    <source>
        <dbReference type="WBParaSite" id="HCON_00178610-00001"/>
    </source>
</evidence>
<name>A0A7I4Z5B3_HAECO</name>
<proteinExistence type="predicted"/>
<sequence length="114" mass="12310">MEPHYQTKKLISAERFGFVSKVQKPGKLCTGAMRGGGQKAANNCSFEETKSHRDAVSTTVLIGGLLSVGTRKRLLEGEGFTSKWALEQTEAFERVRKSAPQSKEGPQAAGVAKV</sequence>